<dbReference type="PROSITE" id="PS50949">
    <property type="entry name" value="HTH_GNTR"/>
    <property type="match status" value="1"/>
</dbReference>
<dbReference type="SUPFAM" id="SSF48008">
    <property type="entry name" value="GntR ligand-binding domain-like"/>
    <property type="match status" value="1"/>
</dbReference>
<evidence type="ECO:0000259" key="4">
    <source>
        <dbReference type="PROSITE" id="PS50949"/>
    </source>
</evidence>
<gene>
    <name evidence="5" type="ORF">GCM10022381_23740</name>
</gene>
<dbReference type="SMART" id="SM00895">
    <property type="entry name" value="FCD"/>
    <property type="match status" value="1"/>
</dbReference>
<evidence type="ECO:0000256" key="2">
    <source>
        <dbReference type="ARBA" id="ARBA00023125"/>
    </source>
</evidence>
<sequence>MAVSKTEQAYTILRQRIMDGTDGPGKRLVIDQLRREYDISSIPWRESLRRLEAEGWVDIVPNSGAVVKTFDTHSWQRTMRLLARLNALATALSAEHLTPDDIAHARALNREMGDALANFDPRRFGALNREFHAVLCSRCDDERLNDLVASEWTRLELVRQSAFWYAPGRALSSLAEHEGILDLIEGRADPETIETASRRHDINTLQAVMHYDAALSASDPNVSPRASG</sequence>
<dbReference type="InterPro" id="IPR036390">
    <property type="entry name" value="WH_DNA-bd_sf"/>
</dbReference>
<dbReference type="Pfam" id="PF07729">
    <property type="entry name" value="FCD"/>
    <property type="match status" value="1"/>
</dbReference>
<evidence type="ECO:0000256" key="3">
    <source>
        <dbReference type="ARBA" id="ARBA00023163"/>
    </source>
</evidence>
<keyword evidence="6" id="KW-1185">Reference proteome</keyword>
<dbReference type="PANTHER" id="PTHR43537:SF24">
    <property type="entry name" value="GLUCONATE OPERON TRANSCRIPTIONAL REPRESSOR"/>
    <property type="match status" value="1"/>
</dbReference>
<dbReference type="CDD" id="cd07377">
    <property type="entry name" value="WHTH_GntR"/>
    <property type="match status" value="1"/>
</dbReference>
<name>A0ABP7KLQ7_9MICO</name>
<evidence type="ECO:0000313" key="6">
    <source>
        <dbReference type="Proteomes" id="UP001501803"/>
    </source>
</evidence>
<dbReference type="Pfam" id="PF00392">
    <property type="entry name" value="GntR"/>
    <property type="match status" value="1"/>
</dbReference>
<reference evidence="6" key="1">
    <citation type="journal article" date="2019" name="Int. J. Syst. Evol. Microbiol.">
        <title>The Global Catalogue of Microorganisms (GCM) 10K type strain sequencing project: providing services to taxonomists for standard genome sequencing and annotation.</title>
        <authorList>
            <consortium name="The Broad Institute Genomics Platform"/>
            <consortium name="The Broad Institute Genome Sequencing Center for Infectious Disease"/>
            <person name="Wu L."/>
            <person name="Ma J."/>
        </authorList>
    </citation>
    <scope>NUCLEOTIDE SEQUENCE [LARGE SCALE GENOMIC DNA]</scope>
    <source>
        <strain evidence="6">JCM 17021</strain>
    </source>
</reference>
<feature type="domain" description="HTH gntR-type" evidence="4">
    <location>
        <begin position="3"/>
        <end position="70"/>
    </location>
</feature>
<dbReference type="Gene3D" id="1.20.120.530">
    <property type="entry name" value="GntR ligand-binding domain-like"/>
    <property type="match status" value="1"/>
</dbReference>
<dbReference type="InterPro" id="IPR011711">
    <property type="entry name" value="GntR_C"/>
</dbReference>
<dbReference type="EMBL" id="BAABCN010000007">
    <property type="protein sequence ID" value="GAA3880744.1"/>
    <property type="molecule type" value="Genomic_DNA"/>
</dbReference>
<proteinExistence type="predicted"/>
<protein>
    <submittedName>
        <fullName evidence="5">GntR family transcriptional regulator</fullName>
    </submittedName>
</protein>
<keyword evidence="1" id="KW-0805">Transcription regulation</keyword>
<dbReference type="Proteomes" id="UP001501803">
    <property type="component" value="Unassembled WGS sequence"/>
</dbReference>
<comment type="caution">
    <text evidence="5">The sequence shown here is derived from an EMBL/GenBank/DDBJ whole genome shotgun (WGS) entry which is preliminary data.</text>
</comment>
<evidence type="ECO:0000313" key="5">
    <source>
        <dbReference type="EMBL" id="GAA3880744.1"/>
    </source>
</evidence>
<dbReference type="SMART" id="SM00345">
    <property type="entry name" value="HTH_GNTR"/>
    <property type="match status" value="1"/>
</dbReference>
<dbReference type="InterPro" id="IPR036388">
    <property type="entry name" value="WH-like_DNA-bd_sf"/>
</dbReference>
<dbReference type="SUPFAM" id="SSF46785">
    <property type="entry name" value="Winged helix' DNA-binding domain"/>
    <property type="match status" value="1"/>
</dbReference>
<accession>A0ABP7KLQ7</accession>
<organism evidence="5 6">
    <name type="scientific">Leifsonia kafniensis</name>
    <dbReference type="NCBI Taxonomy" id="475957"/>
    <lineage>
        <taxon>Bacteria</taxon>
        <taxon>Bacillati</taxon>
        <taxon>Actinomycetota</taxon>
        <taxon>Actinomycetes</taxon>
        <taxon>Micrococcales</taxon>
        <taxon>Microbacteriaceae</taxon>
        <taxon>Leifsonia</taxon>
    </lineage>
</organism>
<dbReference type="Gene3D" id="1.10.10.10">
    <property type="entry name" value="Winged helix-like DNA-binding domain superfamily/Winged helix DNA-binding domain"/>
    <property type="match status" value="1"/>
</dbReference>
<dbReference type="InterPro" id="IPR000524">
    <property type="entry name" value="Tscrpt_reg_HTH_GntR"/>
</dbReference>
<keyword evidence="3" id="KW-0804">Transcription</keyword>
<evidence type="ECO:0000256" key="1">
    <source>
        <dbReference type="ARBA" id="ARBA00023015"/>
    </source>
</evidence>
<keyword evidence="2" id="KW-0238">DNA-binding</keyword>
<dbReference type="InterPro" id="IPR008920">
    <property type="entry name" value="TF_FadR/GntR_C"/>
</dbReference>
<dbReference type="PANTHER" id="PTHR43537">
    <property type="entry name" value="TRANSCRIPTIONAL REGULATOR, GNTR FAMILY"/>
    <property type="match status" value="1"/>
</dbReference>
<dbReference type="RefSeq" id="WP_345066746.1">
    <property type="nucleotide sequence ID" value="NZ_BAABCN010000007.1"/>
</dbReference>